<dbReference type="RefSeq" id="WP_086592829.1">
    <property type="nucleotide sequence ID" value="NZ_MTSE01000002.1"/>
</dbReference>
<protein>
    <recommendedName>
        <fullName evidence="4">DUF2490 domain-containing protein</fullName>
    </recommendedName>
</protein>
<keyword evidence="3" id="KW-1185">Reference proteome</keyword>
<dbReference type="OrthoDB" id="1118734at2"/>
<accession>A0A243WJL6</accession>
<dbReference type="InterPro" id="IPR019619">
    <property type="entry name" value="DUF2490"/>
</dbReference>
<sequence>MPAFFSSVVKRPLGIAFLALVISVTAHGQNPVQGRLSDRNNNAWLMFYSDARVSQRWSVHTEFQYRRTNFLRDPQQYFYRAGLNYHASEKLMLTAGYVYLLSLPYGDYPAEGRSRERRFYQQLQLNETYGKLEIMHRFRQEQRWIRDAGADTYKISNRSRYRIQPTLSIKGKSGDPNTLYITAYDDIFINYGPNVKQNIFNQNRLYGALGYQFTSATSLELGYLYQIVQHDDGQVFEYNHTLQAGLTVNPDFRKNKP</sequence>
<keyword evidence="1" id="KW-0732">Signal</keyword>
<evidence type="ECO:0000313" key="2">
    <source>
        <dbReference type="EMBL" id="OUJ75284.1"/>
    </source>
</evidence>
<organism evidence="2 3">
    <name type="scientific">Hymenobacter crusticola</name>
    <dbReference type="NCBI Taxonomy" id="1770526"/>
    <lineage>
        <taxon>Bacteria</taxon>
        <taxon>Pseudomonadati</taxon>
        <taxon>Bacteroidota</taxon>
        <taxon>Cytophagia</taxon>
        <taxon>Cytophagales</taxon>
        <taxon>Hymenobacteraceae</taxon>
        <taxon>Hymenobacter</taxon>
    </lineage>
</organism>
<dbReference type="EMBL" id="MTSE01000002">
    <property type="protein sequence ID" value="OUJ75284.1"/>
    <property type="molecule type" value="Genomic_DNA"/>
</dbReference>
<proteinExistence type="predicted"/>
<gene>
    <name evidence="2" type="ORF">BXP70_04505</name>
</gene>
<comment type="caution">
    <text evidence="2">The sequence shown here is derived from an EMBL/GenBank/DDBJ whole genome shotgun (WGS) entry which is preliminary data.</text>
</comment>
<reference evidence="2 3" key="1">
    <citation type="submission" date="2017-01" db="EMBL/GenBank/DDBJ databases">
        <title>A new Hymenobacter.</title>
        <authorList>
            <person name="Liang Y."/>
            <person name="Feng F."/>
        </authorList>
    </citation>
    <scope>NUCLEOTIDE SEQUENCE [LARGE SCALE GENOMIC DNA]</scope>
    <source>
        <strain evidence="2">MIMBbqt21</strain>
    </source>
</reference>
<dbReference type="Proteomes" id="UP000194873">
    <property type="component" value="Unassembled WGS sequence"/>
</dbReference>
<evidence type="ECO:0008006" key="4">
    <source>
        <dbReference type="Google" id="ProtNLM"/>
    </source>
</evidence>
<feature type="signal peptide" evidence="1">
    <location>
        <begin position="1"/>
        <end position="28"/>
    </location>
</feature>
<evidence type="ECO:0000313" key="3">
    <source>
        <dbReference type="Proteomes" id="UP000194873"/>
    </source>
</evidence>
<dbReference type="Pfam" id="PF10677">
    <property type="entry name" value="DUF2490"/>
    <property type="match status" value="1"/>
</dbReference>
<evidence type="ECO:0000256" key="1">
    <source>
        <dbReference type="SAM" id="SignalP"/>
    </source>
</evidence>
<name>A0A243WJL6_9BACT</name>
<dbReference type="AlphaFoldDB" id="A0A243WJL6"/>
<feature type="chain" id="PRO_5013123008" description="DUF2490 domain-containing protein" evidence="1">
    <location>
        <begin position="29"/>
        <end position="257"/>
    </location>
</feature>